<evidence type="ECO:0000313" key="2">
    <source>
        <dbReference type="EMBL" id="CAF0844443.1"/>
    </source>
</evidence>
<feature type="region of interest" description="Disordered" evidence="1">
    <location>
        <begin position="1"/>
        <end position="39"/>
    </location>
</feature>
<evidence type="ECO:0000313" key="3">
    <source>
        <dbReference type="Proteomes" id="UP000663845"/>
    </source>
</evidence>
<feature type="compositionally biased region" description="Low complexity" evidence="1">
    <location>
        <begin position="1"/>
        <end position="31"/>
    </location>
</feature>
<reference evidence="2" key="1">
    <citation type="submission" date="2021-02" db="EMBL/GenBank/DDBJ databases">
        <authorList>
            <person name="Nowell W R."/>
        </authorList>
    </citation>
    <scope>NUCLEOTIDE SEQUENCE</scope>
</reference>
<protein>
    <submittedName>
        <fullName evidence="2">Uncharacterized protein</fullName>
    </submittedName>
</protein>
<dbReference type="Proteomes" id="UP000663845">
    <property type="component" value="Unassembled WGS sequence"/>
</dbReference>
<dbReference type="AlphaFoldDB" id="A0A813VJX5"/>
<name>A0A813VJX5_9BILA</name>
<evidence type="ECO:0000256" key="1">
    <source>
        <dbReference type="SAM" id="MobiDB-lite"/>
    </source>
</evidence>
<gene>
    <name evidence="2" type="ORF">JYZ213_LOCUS7543</name>
</gene>
<dbReference type="EMBL" id="CAJNOG010000050">
    <property type="protein sequence ID" value="CAF0844443.1"/>
    <property type="molecule type" value="Genomic_DNA"/>
</dbReference>
<accession>A0A813VJX5</accession>
<organism evidence="2 3">
    <name type="scientific">Adineta steineri</name>
    <dbReference type="NCBI Taxonomy" id="433720"/>
    <lineage>
        <taxon>Eukaryota</taxon>
        <taxon>Metazoa</taxon>
        <taxon>Spiralia</taxon>
        <taxon>Gnathifera</taxon>
        <taxon>Rotifera</taxon>
        <taxon>Eurotatoria</taxon>
        <taxon>Bdelloidea</taxon>
        <taxon>Adinetida</taxon>
        <taxon>Adinetidae</taxon>
        <taxon>Adineta</taxon>
    </lineage>
</organism>
<comment type="caution">
    <text evidence="2">The sequence shown here is derived from an EMBL/GenBank/DDBJ whole genome shotgun (WGS) entry which is preliminary data.</text>
</comment>
<sequence>MERAQSRSSSSSQSRSPSPSRSRSPSPSPSSDLMAKGAQAPALTSEWVLQPEHWQGMVFPVKLRTGWRCDKFLDVVCLCCIVLWNYDPYRHIYGYYA</sequence>
<proteinExistence type="predicted"/>